<protein>
    <submittedName>
        <fullName evidence="2">Uncharacterized protein</fullName>
    </submittedName>
</protein>
<feature type="chain" id="PRO_5021475676" evidence="1">
    <location>
        <begin position="27"/>
        <end position="133"/>
    </location>
</feature>
<dbReference type="AlphaFoldDB" id="A0A507DSK4"/>
<proteinExistence type="predicted"/>
<reference evidence="2 3" key="1">
    <citation type="journal article" date="2019" name="Sci. Rep.">
        <title>Comparative genomics of chytrid fungi reveal insights into the obligate biotrophic and pathogenic lifestyle of Synchytrium endobioticum.</title>
        <authorList>
            <person name="van de Vossenberg B.T.L.H."/>
            <person name="Warris S."/>
            <person name="Nguyen H.D.T."/>
            <person name="van Gent-Pelzer M.P.E."/>
            <person name="Joly D.L."/>
            <person name="van de Geest H.C."/>
            <person name="Bonants P.J.M."/>
            <person name="Smith D.S."/>
            <person name="Levesque C.A."/>
            <person name="van der Lee T.A.J."/>
        </authorList>
    </citation>
    <scope>NUCLEOTIDE SEQUENCE [LARGE SCALE GENOMIC DNA]</scope>
    <source>
        <strain evidence="2 3">CBS 809.83</strain>
    </source>
</reference>
<comment type="caution">
    <text evidence="2">The sequence shown here is derived from an EMBL/GenBank/DDBJ whole genome shotgun (WGS) entry which is preliminary data.</text>
</comment>
<gene>
    <name evidence="2" type="ORF">PhCBS80983_g06004</name>
</gene>
<feature type="signal peptide" evidence="1">
    <location>
        <begin position="1"/>
        <end position="26"/>
    </location>
</feature>
<sequence>MRASTQWHFILLLLGLLLNLPNLVPALPQKAEDINPYLPPANDVAPPPNIDCMVMWADYTCCASNMKTSKGTVLVQASGRGKNCPLSLERKEYCIVGDADCSTSGAWKTVRALDGGALIIALVGAVAAMLGSV</sequence>
<dbReference type="Proteomes" id="UP000318582">
    <property type="component" value="Unassembled WGS sequence"/>
</dbReference>
<keyword evidence="1" id="KW-0732">Signal</keyword>
<name>A0A507DSK4_9FUNG</name>
<evidence type="ECO:0000313" key="3">
    <source>
        <dbReference type="Proteomes" id="UP000318582"/>
    </source>
</evidence>
<evidence type="ECO:0000313" key="2">
    <source>
        <dbReference type="EMBL" id="TPX54225.1"/>
    </source>
</evidence>
<evidence type="ECO:0000256" key="1">
    <source>
        <dbReference type="SAM" id="SignalP"/>
    </source>
</evidence>
<keyword evidence="3" id="KW-1185">Reference proteome</keyword>
<accession>A0A507DSK4</accession>
<dbReference type="EMBL" id="QEAQ01000165">
    <property type="protein sequence ID" value="TPX54225.1"/>
    <property type="molecule type" value="Genomic_DNA"/>
</dbReference>
<organism evidence="2 3">
    <name type="scientific">Powellomyces hirtus</name>
    <dbReference type="NCBI Taxonomy" id="109895"/>
    <lineage>
        <taxon>Eukaryota</taxon>
        <taxon>Fungi</taxon>
        <taxon>Fungi incertae sedis</taxon>
        <taxon>Chytridiomycota</taxon>
        <taxon>Chytridiomycota incertae sedis</taxon>
        <taxon>Chytridiomycetes</taxon>
        <taxon>Spizellomycetales</taxon>
        <taxon>Powellomycetaceae</taxon>
        <taxon>Powellomyces</taxon>
    </lineage>
</organism>